<evidence type="ECO:0000313" key="4">
    <source>
        <dbReference type="EMBL" id="VDK20322.1"/>
    </source>
</evidence>
<keyword evidence="1" id="KW-0694">RNA-binding</keyword>
<sequence length="109" mass="12312">MAYMAWFCFITVLTPSTVHLKVLIPSIAAGAVIGKDGEAIERIQKESGAKVKMSKRNDFYPECRDVYQEVELDIRIPIFTKTKQFVKSGEEPKQRFVSPDCIGNRLASE</sequence>
<gene>
    <name evidence="4" type="ORF">TASK_LOCUS147</name>
</gene>
<accession>A0A0R3VSK0</accession>
<reference evidence="4 5" key="2">
    <citation type="submission" date="2018-11" db="EMBL/GenBank/DDBJ databases">
        <authorList>
            <consortium name="Pathogen Informatics"/>
        </authorList>
    </citation>
    <scope>NUCLEOTIDE SEQUENCE [LARGE SCALE GENOMIC DNA]</scope>
</reference>
<dbReference type="GO" id="GO:0003723">
    <property type="term" value="F:RNA binding"/>
    <property type="evidence" value="ECO:0007669"/>
    <property type="project" value="UniProtKB-UniRule"/>
</dbReference>
<keyword evidence="5" id="KW-1185">Reference proteome</keyword>
<dbReference type="EMBL" id="UYRS01000014">
    <property type="protein sequence ID" value="VDK20322.1"/>
    <property type="molecule type" value="Genomic_DNA"/>
</dbReference>
<evidence type="ECO:0000256" key="2">
    <source>
        <dbReference type="SAM" id="SignalP"/>
    </source>
</evidence>
<dbReference type="InterPro" id="IPR036612">
    <property type="entry name" value="KH_dom_type_1_sf"/>
</dbReference>
<organism evidence="6">
    <name type="scientific">Taenia asiatica</name>
    <name type="common">Asian tapeworm</name>
    <dbReference type="NCBI Taxonomy" id="60517"/>
    <lineage>
        <taxon>Eukaryota</taxon>
        <taxon>Metazoa</taxon>
        <taxon>Spiralia</taxon>
        <taxon>Lophotrochozoa</taxon>
        <taxon>Platyhelminthes</taxon>
        <taxon>Cestoda</taxon>
        <taxon>Eucestoda</taxon>
        <taxon>Cyclophyllidea</taxon>
        <taxon>Taeniidae</taxon>
        <taxon>Taenia</taxon>
    </lineage>
</organism>
<evidence type="ECO:0000259" key="3">
    <source>
        <dbReference type="Pfam" id="PF00013"/>
    </source>
</evidence>
<dbReference type="Proteomes" id="UP000282613">
    <property type="component" value="Unassembled WGS sequence"/>
</dbReference>
<evidence type="ECO:0000313" key="6">
    <source>
        <dbReference type="WBParaSite" id="TASK_0000014601-mRNA-1"/>
    </source>
</evidence>
<feature type="signal peptide" evidence="2">
    <location>
        <begin position="1"/>
        <end position="20"/>
    </location>
</feature>
<evidence type="ECO:0000256" key="1">
    <source>
        <dbReference type="PROSITE-ProRule" id="PRU00117"/>
    </source>
</evidence>
<reference evidence="6" key="1">
    <citation type="submission" date="2017-02" db="UniProtKB">
        <authorList>
            <consortium name="WormBaseParasite"/>
        </authorList>
    </citation>
    <scope>IDENTIFICATION</scope>
</reference>
<dbReference type="InterPro" id="IPR004088">
    <property type="entry name" value="KH_dom_type_1"/>
</dbReference>
<feature type="chain" id="PRO_5043132330" evidence="2">
    <location>
        <begin position="21"/>
        <end position="109"/>
    </location>
</feature>
<dbReference type="Pfam" id="PF00013">
    <property type="entry name" value="KH_1"/>
    <property type="match status" value="1"/>
</dbReference>
<evidence type="ECO:0000313" key="5">
    <source>
        <dbReference type="Proteomes" id="UP000282613"/>
    </source>
</evidence>
<dbReference type="AlphaFoldDB" id="A0A0R3VSK0"/>
<dbReference type="OrthoDB" id="441329at2759"/>
<dbReference type="Gene3D" id="3.30.1370.10">
    <property type="entry name" value="K Homology domain, type 1"/>
    <property type="match status" value="1"/>
</dbReference>
<name>A0A0R3VSK0_TAEAS</name>
<feature type="domain" description="K Homology" evidence="3">
    <location>
        <begin position="20"/>
        <end position="57"/>
    </location>
</feature>
<keyword evidence="2" id="KW-0732">Signal</keyword>
<proteinExistence type="predicted"/>
<protein>
    <submittedName>
        <fullName evidence="6">KH_dom_type_1 domain-containing protein</fullName>
    </submittedName>
</protein>
<dbReference type="SUPFAM" id="SSF54791">
    <property type="entry name" value="Eukaryotic type KH-domain (KH-domain type I)"/>
    <property type="match status" value="1"/>
</dbReference>
<dbReference type="WBParaSite" id="TASK_0000014601-mRNA-1">
    <property type="protein sequence ID" value="TASK_0000014601-mRNA-1"/>
    <property type="gene ID" value="TASK_0000014601"/>
</dbReference>
<dbReference type="PROSITE" id="PS50084">
    <property type="entry name" value="KH_TYPE_1"/>
    <property type="match status" value="1"/>
</dbReference>